<organism evidence="1 2">
    <name type="scientific">Panicum virgatum</name>
    <name type="common">Blackwell switchgrass</name>
    <dbReference type="NCBI Taxonomy" id="38727"/>
    <lineage>
        <taxon>Eukaryota</taxon>
        <taxon>Viridiplantae</taxon>
        <taxon>Streptophyta</taxon>
        <taxon>Embryophyta</taxon>
        <taxon>Tracheophyta</taxon>
        <taxon>Spermatophyta</taxon>
        <taxon>Magnoliopsida</taxon>
        <taxon>Liliopsida</taxon>
        <taxon>Poales</taxon>
        <taxon>Poaceae</taxon>
        <taxon>PACMAD clade</taxon>
        <taxon>Panicoideae</taxon>
        <taxon>Panicodae</taxon>
        <taxon>Paniceae</taxon>
        <taxon>Panicinae</taxon>
        <taxon>Panicum</taxon>
        <taxon>Panicum sect. Hiantes</taxon>
    </lineage>
</organism>
<comment type="caution">
    <text evidence="1">The sequence shown here is derived from an EMBL/GenBank/DDBJ whole genome shotgun (WGS) entry which is preliminary data.</text>
</comment>
<sequence length="100" mass="12017">MQELLESWLPLNSPQYKFKLFGFAIIFWGLWTVRNKMAIEKVFVRDPTNILYKILTYMQKWRVLLKAGERERLDGLADKLRVWIQYFVKKRGEDDGVFGD</sequence>
<evidence type="ECO:0000313" key="1">
    <source>
        <dbReference type="EMBL" id="KAG2582023.1"/>
    </source>
</evidence>
<protein>
    <submittedName>
        <fullName evidence="1">Uncharacterized protein</fullName>
    </submittedName>
</protein>
<reference evidence="1" key="1">
    <citation type="submission" date="2020-05" db="EMBL/GenBank/DDBJ databases">
        <title>WGS assembly of Panicum virgatum.</title>
        <authorList>
            <person name="Lovell J.T."/>
            <person name="Jenkins J."/>
            <person name="Shu S."/>
            <person name="Juenger T.E."/>
            <person name="Schmutz J."/>
        </authorList>
    </citation>
    <scope>NUCLEOTIDE SEQUENCE</scope>
    <source>
        <strain evidence="1">AP13</strain>
    </source>
</reference>
<dbReference type="Proteomes" id="UP000823388">
    <property type="component" value="Chromosome 6K"/>
</dbReference>
<gene>
    <name evidence="1" type="ORF">PVAP13_6KG049735</name>
</gene>
<dbReference type="AlphaFoldDB" id="A0A8T0RAU2"/>
<evidence type="ECO:0000313" key="2">
    <source>
        <dbReference type="Proteomes" id="UP000823388"/>
    </source>
</evidence>
<dbReference type="EMBL" id="CM029047">
    <property type="protein sequence ID" value="KAG2582023.1"/>
    <property type="molecule type" value="Genomic_DNA"/>
</dbReference>
<name>A0A8T0RAU2_PANVG</name>
<accession>A0A8T0RAU2</accession>
<proteinExistence type="predicted"/>
<keyword evidence="2" id="KW-1185">Reference proteome</keyword>